<dbReference type="PROSITE" id="PS50157">
    <property type="entry name" value="ZINC_FINGER_C2H2_2"/>
    <property type="match status" value="1"/>
</dbReference>
<sequence>MKFNCNKCEKSFSRDNLRKRHEKTCKKQTNSNSNTKFTCKHCGVPFDTYELLFKHAIDNHPLNGQQGGEARNENDIAIHNQAPTVDTSNKNNRYVRKGALGDNVYQTTIIPEKGEKYDILGFFTETKNEVDNELVMRRDKIRDIKWYLNVRVEMERNIDGGRKEKSSPYFRSKTYTALANDENDHNLNEAFQKMNASLEEFIHKGSDWVVKKIISLEVNTVKYSPIAGSSYMELPTNLRFSGGLVNVKNEDHKCFLWSILAGLHPAQRNPNQVLHYRKYEHSMDLTGIDFPVSLSKVEKFEKQNDLSVNVFGCEDGVVFPLYLSKMDNGYKEINLLYLSKENNSHYCWIKNFSRFLGHTRKHHGQLHYCHRCLHGFIRKDLLDKHRPYCDKFDFQKIELPEEGKNILEFKDFHKSMHVGFTIYADFEALTRKMDSCLPDPNISSTTHCTKFEACGYAYQVVCTNSNYTKPQLFTEVKMPWNVFF</sequence>
<reference evidence="3 4" key="1">
    <citation type="submission" date="2020-06" db="EMBL/GenBank/DDBJ databases">
        <authorList>
            <person name="Li R."/>
            <person name="Bekaert M."/>
        </authorList>
    </citation>
    <scope>NUCLEOTIDE SEQUENCE [LARGE SCALE GENOMIC DNA]</scope>
    <source>
        <strain evidence="4">wild</strain>
    </source>
</reference>
<keyword evidence="1" id="KW-0863">Zinc-finger</keyword>
<dbReference type="Proteomes" id="UP000507470">
    <property type="component" value="Unassembled WGS sequence"/>
</dbReference>
<dbReference type="EMBL" id="CACVKT020001498">
    <property type="protein sequence ID" value="CAC5368671.1"/>
    <property type="molecule type" value="Genomic_DNA"/>
</dbReference>
<evidence type="ECO:0000313" key="4">
    <source>
        <dbReference type="Proteomes" id="UP000507470"/>
    </source>
</evidence>
<evidence type="ECO:0000256" key="1">
    <source>
        <dbReference type="PROSITE-ProRule" id="PRU00042"/>
    </source>
</evidence>
<protein>
    <recommendedName>
        <fullName evidence="2">C2H2-type domain-containing protein</fullName>
    </recommendedName>
</protein>
<dbReference type="Gene3D" id="3.30.160.60">
    <property type="entry name" value="Classic Zinc Finger"/>
    <property type="match status" value="1"/>
</dbReference>
<dbReference type="OrthoDB" id="6436795at2759"/>
<evidence type="ECO:0000259" key="2">
    <source>
        <dbReference type="PROSITE" id="PS50157"/>
    </source>
</evidence>
<name>A0A6J8AJ99_MYTCO</name>
<gene>
    <name evidence="3" type="ORF">MCOR_8150</name>
</gene>
<proteinExistence type="predicted"/>
<accession>A0A6J8AJ99</accession>
<keyword evidence="4" id="KW-1185">Reference proteome</keyword>
<organism evidence="3 4">
    <name type="scientific">Mytilus coruscus</name>
    <name type="common">Sea mussel</name>
    <dbReference type="NCBI Taxonomy" id="42192"/>
    <lineage>
        <taxon>Eukaryota</taxon>
        <taxon>Metazoa</taxon>
        <taxon>Spiralia</taxon>
        <taxon>Lophotrochozoa</taxon>
        <taxon>Mollusca</taxon>
        <taxon>Bivalvia</taxon>
        <taxon>Autobranchia</taxon>
        <taxon>Pteriomorphia</taxon>
        <taxon>Mytilida</taxon>
        <taxon>Mytiloidea</taxon>
        <taxon>Mytilidae</taxon>
        <taxon>Mytilinae</taxon>
        <taxon>Mytilus</taxon>
    </lineage>
</organism>
<dbReference type="AlphaFoldDB" id="A0A6J8AJ99"/>
<dbReference type="PANTHER" id="PTHR31511">
    <property type="entry name" value="PROTEIN CBG23764"/>
    <property type="match status" value="1"/>
</dbReference>
<dbReference type="InterPro" id="IPR013087">
    <property type="entry name" value="Znf_C2H2_type"/>
</dbReference>
<feature type="domain" description="C2H2-type" evidence="2">
    <location>
        <begin position="3"/>
        <end position="33"/>
    </location>
</feature>
<dbReference type="PANTHER" id="PTHR31511:SF12">
    <property type="entry name" value="RHO TERMINATION FACTOR N-TERMINAL DOMAIN-CONTAINING PROTEIN"/>
    <property type="match status" value="1"/>
</dbReference>
<keyword evidence="1" id="KW-0479">Metal-binding</keyword>
<dbReference type="GO" id="GO:0008270">
    <property type="term" value="F:zinc ion binding"/>
    <property type="evidence" value="ECO:0007669"/>
    <property type="project" value="UniProtKB-KW"/>
</dbReference>
<dbReference type="PROSITE" id="PS00028">
    <property type="entry name" value="ZINC_FINGER_C2H2_1"/>
    <property type="match status" value="1"/>
</dbReference>
<keyword evidence="1" id="KW-0862">Zinc</keyword>
<evidence type="ECO:0000313" key="3">
    <source>
        <dbReference type="EMBL" id="CAC5368671.1"/>
    </source>
</evidence>